<protein>
    <submittedName>
        <fullName evidence="1">Uncharacterized protein</fullName>
    </submittedName>
</protein>
<evidence type="ECO:0000313" key="2">
    <source>
        <dbReference type="Proteomes" id="UP000308600"/>
    </source>
</evidence>
<proteinExistence type="predicted"/>
<gene>
    <name evidence="1" type="ORF">BDN72DRAFT_786097</name>
</gene>
<dbReference type="Proteomes" id="UP000308600">
    <property type="component" value="Unassembled WGS sequence"/>
</dbReference>
<organism evidence="1 2">
    <name type="scientific">Pluteus cervinus</name>
    <dbReference type="NCBI Taxonomy" id="181527"/>
    <lineage>
        <taxon>Eukaryota</taxon>
        <taxon>Fungi</taxon>
        <taxon>Dikarya</taxon>
        <taxon>Basidiomycota</taxon>
        <taxon>Agaricomycotina</taxon>
        <taxon>Agaricomycetes</taxon>
        <taxon>Agaricomycetidae</taxon>
        <taxon>Agaricales</taxon>
        <taxon>Pluteineae</taxon>
        <taxon>Pluteaceae</taxon>
        <taxon>Pluteus</taxon>
    </lineage>
</organism>
<name>A0ACD3BEA3_9AGAR</name>
<reference evidence="1 2" key="1">
    <citation type="journal article" date="2019" name="Nat. Ecol. Evol.">
        <title>Megaphylogeny resolves global patterns of mushroom evolution.</title>
        <authorList>
            <person name="Varga T."/>
            <person name="Krizsan K."/>
            <person name="Foldi C."/>
            <person name="Dima B."/>
            <person name="Sanchez-Garcia M."/>
            <person name="Sanchez-Ramirez S."/>
            <person name="Szollosi G.J."/>
            <person name="Szarkandi J.G."/>
            <person name="Papp V."/>
            <person name="Albert L."/>
            <person name="Andreopoulos W."/>
            <person name="Angelini C."/>
            <person name="Antonin V."/>
            <person name="Barry K.W."/>
            <person name="Bougher N.L."/>
            <person name="Buchanan P."/>
            <person name="Buyck B."/>
            <person name="Bense V."/>
            <person name="Catcheside P."/>
            <person name="Chovatia M."/>
            <person name="Cooper J."/>
            <person name="Damon W."/>
            <person name="Desjardin D."/>
            <person name="Finy P."/>
            <person name="Geml J."/>
            <person name="Haridas S."/>
            <person name="Hughes K."/>
            <person name="Justo A."/>
            <person name="Karasinski D."/>
            <person name="Kautmanova I."/>
            <person name="Kiss B."/>
            <person name="Kocsube S."/>
            <person name="Kotiranta H."/>
            <person name="LaButti K.M."/>
            <person name="Lechner B.E."/>
            <person name="Liimatainen K."/>
            <person name="Lipzen A."/>
            <person name="Lukacs Z."/>
            <person name="Mihaltcheva S."/>
            <person name="Morgado L.N."/>
            <person name="Niskanen T."/>
            <person name="Noordeloos M.E."/>
            <person name="Ohm R.A."/>
            <person name="Ortiz-Santana B."/>
            <person name="Ovrebo C."/>
            <person name="Racz N."/>
            <person name="Riley R."/>
            <person name="Savchenko A."/>
            <person name="Shiryaev A."/>
            <person name="Soop K."/>
            <person name="Spirin V."/>
            <person name="Szebenyi C."/>
            <person name="Tomsovsky M."/>
            <person name="Tulloss R.E."/>
            <person name="Uehling J."/>
            <person name="Grigoriev I.V."/>
            <person name="Vagvolgyi C."/>
            <person name="Papp T."/>
            <person name="Martin F.M."/>
            <person name="Miettinen O."/>
            <person name="Hibbett D.S."/>
            <person name="Nagy L.G."/>
        </authorList>
    </citation>
    <scope>NUCLEOTIDE SEQUENCE [LARGE SCALE GENOMIC DNA]</scope>
    <source>
        <strain evidence="1 2">NL-1719</strain>
    </source>
</reference>
<dbReference type="EMBL" id="ML208261">
    <property type="protein sequence ID" value="TFK75932.1"/>
    <property type="molecule type" value="Genomic_DNA"/>
</dbReference>
<sequence length="1653" mass="187833">MPAPIIASPLSPNTTGVSVEAPSPSNSPSPRIHLPTSGSYLTSYLDTKPRSHGDSGSTSLSSTPSQSSPPSRYQRSNTLDSPTWAPTRDSSTTPRRPTSSYGAPTQRSTSPEKFDYISKTTNRSPERPPRSTPPSVLSSTPSPSVMSPPVYKSSYMNKKLNGYGDNLSSGRKLGRHLPRIASGDATDEVQAERKVARVTPPDEIRPTNLHLAHRESPRRTPSKRDSVMTLGDDVVGVPGRLRLKAFSPPPTPLPSSRLTRGLWADTQRHLLQAYEYLCHVGEAQQWIEGCLGEELGLGVVELEEGLRNGVVLAKLVRAFQGEAAVPRIYEAPKLNFRHSDNINHFFLFVRGIGLPEGFIFELTDLYEKKNLPKVIYCIHALSHLLARRGMAERIGNLLGHLQFSEDQLQQAQKGLKDANVPMPNFGNVGKELAKEINEEPEEEVETEEERRDRLLLENEVYITALQATARGFLLRKRLNYLRGKMQVGQRYTLKLQAQARGALRRKVVVEQRKTQVNLLPWVIALQAVARGVLARRAWRYQLRRIRLISSSVARFQAHIRGVLQRRRFTRLKTALRTSRFSVAKLQAVARAQKARAVHKEIAKTFSRPVVRMAVTSLQAFARGKLARRRDAVRHEIIKDHEINYVALQAQCRGVIMRRRLRSQLARLEDVTGIVIRIQSAVRTYLARKRLLLLIRGLRRATPTVVGFQARARAILSQQKHQNLNKALMEVKTVTAVNSLQAFSRAALARNRHRELNRKLDFVNPDVVGFQATARGALVRQEYHAWRSHLKNSQHVATILQAMLRGALIRRRHRVRMEHYRANLSKVVKLQSLFRAKETREQYRQLTMGTNVSVGTIKNFVHLLDDSEADFHDEIKLEQLRKEVVRCIRENQGLESEVSDLDQRIALLVENAKNFEDLLKAKKGIGANDAASHAARISLLAAHGDPFAGPNTLDRASRRKLELYQQLFYLLQTHGGYLSSLFLELSAEGAPETSRRFAERVVLTLFGYGQDRREDFLLLKLFQLAIFAEVSSAMTPDDVIHGHPMFISIAVQYARPKQISYIRETFQTIIRDLVNAQDLNLEADPTEIYRSRIALEEMRSGVPSPAPKEVPFYDALNDPNTRAIYIRRLQTLQIWVDNFVEIMRQSTRKMPYGMRFLARETLVALREKFPGAPDAVYVAGLGRIVYYRYIYPVLMAPETFDIVPRSVDIAARKNLAQIATVLTQIFTGFKFEDESPNYIPINEGVGSAISKVKDWLFEVANVPDAETHFHAHEFLDATFQPKSIYISPNEIYTMHSLLSQHQDALVPDPNDPLRAILIELDGVPNLGSDELKDARDTPITLELTNRFADVQDPQAEEKTLWVKAKRAALAVLRVHPNQDLLTSLLTKPTEEEETIWEEIVDAEMENEQIRHHGRQASAIGGDTYRLEDIRTLNFASVKFQALEALLSLEKLGKVSREDNFQGILNAIASDVRSKHRKRIQRQQEMVSMKEALKHLRERKNYFEEQISQYHNYVDSAMTTMQRGKGKKRIVMPFSKQFFHLRDLQRAGETPKYGSFKYSAKKLYDRGILLSIDQYSPRQFDRIEMTFSSDTPGVFGLLLTSSLNGSHMRIAQEDIRMEELLQAKYENRPSLTVLDGKVKVNFENFLLHINKKFYV</sequence>
<evidence type="ECO:0000313" key="1">
    <source>
        <dbReference type="EMBL" id="TFK75932.1"/>
    </source>
</evidence>
<keyword evidence="2" id="KW-1185">Reference proteome</keyword>
<accession>A0ACD3BEA3</accession>